<evidence type="ECO:0000256" key="1">
    <source>
        <dbReference type="SAM" id="MobiDB-lite"/>
    </source>
</evidence>
<feature type="region of interest" description="Disordered" evidence="1">
    <location>
        <begin position="8"/>
        <end position="51"/>
    </location>
</feature>
<reference evidence="3" key="1">
    <citation type="submission" date="2016-11" db="EMBL/GenBank/DDBJ databases">
        <title>Trade-off between light-utilization and light-protection in marine flavobacteria.</title>
        <authorList>
            <person name="Kumagai Y."/>
            <person name="Yoshizawa S."/>
            <person name="Kogure K."/>
        </authorList>
    </citation>
    <scope>NUCLEOTIDE SEQUENCE [LARGE SCALE GENOMIC DNA]</scope>
    <source>
        <strain evidence="3">SG-18</strain>
    </source>
</reference>
<dbReference type="Proteomes" id="UP000239366">
    <property type="component" value="Unassembled WGS sequence"/>
</dbReference>
<keyword evidence="3" id="KW-1185">Reference proteome</keyword>
<sequence length="244" mass="27336">MLALLLQSSCKSLDRTPQEQEDNTPPVEVIEPTEDDSSEELTPIDPVEPAPEELLPPIEVFFIDQENLPDDAGIAGTSYTALVYVLDNTNKRRYGPFNGSTYPNSQENPSGSDRPNRVSEGPHYFNNLSGHKGQTKQGLNLVNTDAVRIVPGYSWSLQNTEVQYANVHTGFSDKGNYNSRGSQGCPTIHPDQVDDFMALFDFSIPNWEDPPKYTTGNSEGIVYIFRENEETRNQLINEIETLYE</sequence>
<proteinExistence type="predicted"/>
<dbReference type="EMBL" id="MQVX01000001">
    <property type="protein sequence ID" value="PQJ14862.1"/>
    <property type="molecule type" value="Genomic_DNA"/>
</dbReference>
<evidence type="ECO:0000313" key="2">
    <source>
        <dbReference type="EMBL" id="PQJ14862.1"/>
    </source>
</evidence>
<dbReference type="AlphaFoldDB" id="A0A2S7T4J6"/>
<gene>
    <name evidence="2" type="ORF">BST99_03125</name>
</gene>
<evidence type="ECO:0008006" key="4">
    <source>
        <dbReference type="Google" id="ProtNLM"/>
    </source>
</evidence>
<evidence type="ECO:0000313" key="3">
    <source>
        <dbReference type="Proteomes" id="UP000239366"/>
    </source>
</evidence>
<organism evidence="2 3">
    <name type="scientific">Aureicoccus marinus</name>
    <dbReference type="NCBI Taxonomy" id="754435"/>
    <lineage>
        <taxon>Bacteria</taxon>
        <taxon>Pseudomonadati</taxon>
        <taxon>Bacteroidota</taxon>
        <taxon>Flavobacteriia</taxon>
        <taxon>Flavobacteriales</taxon>
        <taxon>Flavobacteriaceae</taxon>
        <taxon>Aureicoccus</taxon>
    </lineage>
</organism>
<name>A0A2S7T4J6_9FLAO</name>
<feature type="compositionally biased region" description="Polar residues" evidence="1">
    <location>
        <begin position="98"/>
        <end position="113"/>
    </location>
</feature>
<protein>
    <recommendedName>
        <fullName evidence="4">YkuD domain-containing protein</fullName>
    </recommendedName>
</protein>
<accession>A0A2S7T4J6</accession>
<comment type="caution">
    <text evidence="2">The sequence shown here is derived from an EMBL/GenBank/DDBJ whole genome shotgun (WGS) entry which is preliminary data.</text>
</comment>
<feature type="region of interest" description="Disordered" evidence="1">
    <location>
        <begin position="95"/>
        <end position="136"/>
    </location>
</feature>